<feature type="compositionally biased region" description="Polar residues" evidence="2">
    <location>
        <begin position="58"/>
        <end position="76"/>
    </location>
</feature>
<reference evidence="3 4" key="1">
    <citation type="submission" date="2024-11" db="EMBL/GenBank/DDBJ databases">
        <title>Chromosome-level genome assembly of the freshwater bivalve Anodonta woodiana.</title>
        <authorList>
            <person name="Chen X."/>
        </authorList>
    </citation>
    <scope>NUCLEOTIDE SEQUENCE [LARGE SCALE GENOMIC DNA]</scope>
    <source>
        <strain evidence="3">MN2024</strain>
        <tissue evidence="3">Gills</tissue>
    </source>
</reference>
<sequence>MASYRYGEMQLTTRNFDNSLCSGSTQFPLNSPFEYGVDHRKVRSTWIPDFKQEFQDQSYSSQSALSKGPNATQQSSVKEDHDFSSNHVDSGYFDQVSFNEKFGLNSSCSSDKLSGLDDLVSKIVDEETSLFPFSGTGHDGYQNLEREDSFSFNRSSDFGTGMSSSWSADLQESPISRNDKNSLPFNSQLHSTPNYWVEKKQANQAKGRENMQPWNSLRCSDFTKALNDIQFGESKMHTPGQEGNDFDFFMPTTSTCHPSGRSSLSSQTSRKSSSNDSFYELHGFVNPHDTSSKSQSHLEQLGLTNSKLNHSNNDSDISISNMHSPPILLDTLDAQKNVGHKHSLPFSTKGTHFSSNFAQGSSYSTESVFNPDILKQNGVTTKKPGFFGDASSTISNLEKNLSQLALGVGQSVSLAPSNESYSQNKPISSEDTSLLQKSSNLHQFTHSSRKDSISQSKTFMDTSSHHRSSVPSPAQLFQVVTQHTQGQGNSLLLSSQNNTVSPSDSAFGDFSRNNISIPAVHHSMSSPFVQMPPSSYGRQVPVTHPTTTQQYEKHLRASVIPGFNSKVAHLSPIPPDLHHPSPMDLKHHFYSQDKRFQTFGLNPCPPDVFVNDVLSPYAQEHNIEQRKRDEIYHDTQGFSAQFQPLSPFVKCPPGTGLVYPFVGAPSHGIVPSEGLELYAVDPFGNLTVVYPDMLYDVPRYIYGFQPFYHNFRQRSGPANELHIRLEECYEQFKNIEKERKKTEAELARQNPGKKVSSANNVVVPRLPTNPSRVDRLVVDSFKEHARIITLVEKMEKLREFMVHPNVHSALERWLEGIRKVQARRKEEVVNTANRHRNGGPRHHEEKDVLALAASIAELTALTRRARTATWCALQMADKNNPQLEKLGIVYKYTTADAGFMSFKAIPMAEDKDQISQVNETTETEAGK</sequence>
<dbReference type="PANTHER" id="PTHR33861">
    <property type="entry name" value="PROTEIN CBG18333"/>
    <property type="match status" value="1"/>
</dbReference>
<evidence type="ECO:0008006" key="5">
    <source>
        <dbReference type="Google" id="ProtNLM"/>
    </source>
</evidence>
<feature type="region of interest" description="Disordered" evidence="2">
    <location>
        <begin position="257"/>
        <end position="299"/>
    </location>
</feature>
<comment type="caution">
    <text evidence="3">The sequence shown here is derived from an EMBL/GenBank/DDBJ whole genome shotgun (WGS) entry which is preliminary data.</text>
</comment>
<dbReference type="Pfam" id="PF15189">
    <property type="entry name" value="MEIOC"/>
    <property type="match status" value="1"/>
</dbReference>
<organism evidence="3 4">
    <name type="scientific">Sinanodonta woodiana</name>
    <name type="common">Chinese pond mussel</name>
    <name type="synonym">Anodonta woodiana</name>
    <dbReference type="NCBI Taxonomy" id="1069815"/>
    <lineage>
        <taxon>Eukaryota</taxon>
        <taxon>Metazoa</taxon>
        <taxon>Spiralia</taxon>
        <taxon>Lophotrochozoa</taxon>
        <taxon>Mollusca</taxon>
        <taxon>Bivalvia</taxon>
        <taxon>Autobranchia</taxon>
        <taxon>Heteroconchia</taxon>
        <taxon>Palaeoheterodonta</taxon>
        <taxon>Unionida</taxon>
        <taxon>Unionoidea</taxon>
        <taxon>Unionidae</taxon>
        <taxon>Unioninae</taxon>
        <taxon>Sinanodonta</taxon>
    </lineage>
</organism>
<evidence type="ECO:0000313" key="3">
    <source>
        <dbReference type="EMBL" id="KAL3836242.1"/>
    </source>
</evidence>
<evidence type="ECO:0000256" key="2">
    <source>
        <dbReference type="SAM" id="MobiDB-lite"/>
    </source>
</evidence>
<dbReference type="EMBL" id="JBJQND010000018">
    <property type="protein sequence ID" value="KAL3836242.1"/>
    <property type="molecule type" value="Genomic_DNA"/>
</dbReference>
<feature type="compositionally biased region" description="Polar residues" evidence="2">
    <location>
        <begin position="288"/>
        <end position="299"/>
    </location>
</feature>
<protein>
    <recommendedName>
        <fullName evidence="5">Meiosis-specific coiled-coil domain-containing protein MEIOC</fullName>
    </recommendedName>
</protein>
<evidence type="ECO:0000256" key="1">
    <source>
        <dbReference type="SAM" id="Coils"/>
    </source>
</evidence>
<dbReference type="Proteomes" id="UP001634394">
    <property type="component" value="Unassembled WGS sequence"/>
</dbReference>
<feature type="region of interest" description="Disordered" evidence="2">
    <location>
        <begin position="416"/>
        <end position="470"/>
    </location>
</feature>
<dbReference type="PANTHER" id="PTHR33861:SF5">
    <property type="entry name" value="GAMMA-TUBULIN COMPLEX COMPONENT"/>
    <property type="match status" value="1"/>
</dbReference>
<feature type="compositionally biased region" description="Polar residues" evidence="2">
    <location>
        <begin position="453"/>
        <end position="462"/>
    </location>
</feature>
<name>A0ABD3TIR7_SINWO</name>
<gene>
    <name evidence="3" type="ORF">ACJMK2_021681</name>
</gene>
<proteinExistence type="predicted"/>
<dbReference type="AlphaFoldDB" id="A0ABD3TIR7"/>
<dbReference type="InterPro" id="IPR027963">
    <property type="entry name" value="MEIOC"/>
</dbReference>
<feature type="compositionally biased region" description="Polar residues" evidence="2">
    <location>
        <begin position="416"/>
        <end position="446"/>
    </location>
</feature>
<feature type="region of interest" description="Disordered" evidence="2">
    <location>
        <begin position="58"/>
        <end position="82"/>
    </location>
</feature>
<keyword evidence="1" id="KW-0175">Coiled coil</keyword>
<accession>A0ABD3TIR7</accession>
<keyword evidence="4" id="KW-1185">Reference proteome</keyword>
<feature type="compositionally biased region" description="Low complexity" evidence="2">
    <location>
        <begin position="259"/>
        <end position="277"/>
    </location>
</feature>
<feature type="coiled-coil region" evidence="1">
    <location>
        <begin position="718"/>
        <end position="745"/>
    </location>
</feature>
<evidence type="ECO:0000313" key="4">
    <source>
        <dbReference type="Proteomes" id="UP001634394"/>
    </source>
</evidence>